<dbReference type="InterPro" id="IPR023631">
    <property type="entry name" value="Amidase_dom"/>
</dbReference>
<dbReference type="GO" id="GO:0003824">
    <property type="term" value="F:catalytic activity"/>
    <property type="evidence" value="ECO:0007669"/>
    <property type="project" value="InterPro"/>
</dbReference>
<dbReference type="InterPro" id="IPR000120">
    <property type="entry name" value="Amidase"/>
</dbReference>
<dbReference type="SUPFAM" id="SSF75304">
    <property type="entry name" value="Amidase signature (AS) enzymes"/>
    <property type="match status" value="1"/>
</dbReference>
<protein>
    <recommendedName>
        <fullName evidence="1">Amidase domain-containing protein</fullName>
    </recommendedName>
</protein>
<reference evidence="3" key="1">
    <citation type="submission" date="2017-05" db="EMBL/GenBank/DDBJ databases">
        <title>Complete and WGS of Bordetella genogroups.</title>
        <authorList>
            <person name="Spilker T."/>
            <person name="Lipuma J."/>
        </authorList>
    </citation>
    <scope>NUCLEOTIDE SEQUENCE [LARGE SCALE GENOMIC DNA]</scope>
    <source>
        <strain evidence="3">AU16122</strain>
    </source>
</reference>
<dbReference type="OrthoDB" id="112488at2"/>
<organism evidence="2 3">
    <name type="scientific">Bordetella genomosp. 10</name>
    <dbReference type="NCBI Taxonomy" id="1416804"/>
    <lineage>
        <taxon>Bacteria</taxon>
        <taxon>Pseudomonadati</taxon>
        <taxon>Pseudomonadota</taxon>
        <taxon>Betaproteobacteria</taxon>
        <taxon>Burkholderiales</taxon>
        <taxon>Alcaligenaceae</taxon>
        <taxon>Bordetella</taxon>
    </lineage>
</organism>
<keyword evidence="3" id="KW-1185">Reference proteome</keyword>
<dbReference type="InterPro" id="IPR036928">
    <property type="entry name" value="AS_sf"/>
</dbReference>
<dbReference type="InterPro" id="IPR020556">
    <property type="entry name" value="Amidase_CS"/>
</dbReference>
<dbReference type="Pfam" id="PF01425">
    <property type="entry name" value="Amidase"/>
    <property type="match status" value="1"/>
</dbReference>
<dbReference type="PROSITE" id="PS00571">
    <property type="entry name" value="AMIDASES"/>
    <property type="match status" value="1"/>
</dbReference>
<comment type="caution">
    <text evidence="2">The sequence shown here is derived from an EMBL/GenBank/DDBJ whole genome shotgun (WGS) entry which is preliminary data.</text>
</comment>
<evidence type="ECO:0000313" key="3">
    <source>
        <dbReference type="Proteomes" id="UP000216020"/>
    </source>
</evidence>
<evidence type="ECO:0000313" key="2">
    <source>
        <dbReference type="EMBL" id="OZI29944.1"/>
    </source>
</evidence>
<sequence length="479" mass="51358">MNDTHVNDTHMNDIHWMSAADLGRAYRAGTLTPEVVVDRLLERIARFDGAINAFVSVDAEQARAQARAATRDMAMGIWRSPLHGVPVGIKDLIDIAGQVTSCHSRLMLDRVATRDATVVTRLRDAGAILLGKLALHEFAIGGPSDDAAYPPARNPWDTRHQTGGSSSGSGAAVAAGFVPLALGTDTGGSIRNPAGHCGVAGLKPTYGAVSRHGVFPLCFTLDHVGPMARCVEDLALAMNVLAAHDPADPGSAPDPARDHLSEMDAGLAGLRFGIVRHFHEHDARASDEVINAIDRCGETLARAGARVTDVRLPPLGHFTMAQRVIFHSESWAVHAQWLRTRPADYSYIARRKLMVGAFLGAGDYVQAERWRKQLIEATDQALQDVDVLVVANSFESASALGNEAEFTRTYSRHARSPFNLTGHPALALMCGLSANGLPLSVQFVGRSGADPVLLRAGAGFERHSDWSRSHPPMPFPQAA</sequence>
<gene>
    <name evidence="2" type="ORF">CAL29_17800</name>
</gene>
<dbReference type="Proteomes" id="UP000216020">
    <property type="component" value="Unassembled WGS sequence"/>
</dbReference>
<dbReference type="PANTHER" id="PTHR11895:SF176">
    <property type="entry name" value="AMIDASE AMID-RELATED"/>
    <property type="match status" value="1"/>
</dbReference>
<dbReference type="RefSeq" id="WP_094854383.1">
    <property type="nucleotide sequence ID" value="NZ_NEVM01000005.1"/>
</dbReference>
<dbReference type="EMBL" id="NEVM01000005">
    <property type="protein sequence ID" value="OZI29944.1"/>
    <property type="molecule type" value="Genomic_DNA"/>
</dbReference>
<name>A0A261RXY3_9BORD</name>
<accession>A0A261RXY3</accession>
<dbReference type="Gene3D" id="3.90.1300.10">
    <property type="entry name" value="Amidase signature (AS) domain"/>
    <property type="match status" value="1"/>
</dbReference>
<proteinExistence type="predicted"/>
<dbReference type="PANTHER" id="PTHR11895">
    <property type="entry name" value="TRANSAMIDASE"/>
    <property type="match status" value="1"/>
</dbReference>
<evidence type="ECO:0000259" key="1">
    <source>
        <dbReference type="Pfam" id="PF01425"/>
    </source>
</evidence>
<dbReference type="AlphaFoldDB" id="A0A261RXY3"/>
<feature type="domain" description="Amidase" evidence="1">
    <location>
        <begin position="36"/>
        <end position="454"/>
    </location>
</feature>